<reference evidence="1" key="2">
    <citation type="journal article" date="2015" name="Data Brief">
        <title>Shoot transcriptome of the giant reed, Arundo donax.</title>
        <authorList>
            <person name="Barrero R.A."/>
            <person name="Guerrero F.D."/>
            <person name="Moolhuijzen P."/>
            <person name="Goolsby J.A."/>
            <person name="Tidwell J."/>
            <person name="Bellgard S.E."/>
            <person name="Bellgard M.I."/>
        </authorList>
    </citation>
    <scope>NUCLEOTIDE SEQUENCE</scope>
    <source>
        <tissue evidence="1">Shoot tissue taken approximately 20 cm above the soil surface</tissue>
    </source>
</reference>
<protein>
    <submittedName>
        <fullName evidence="1">Uncharacterized protein</fullName>
    </submittedName>
</protein>
<evidence type="ECO:0000313" key="1">
    <source>
        <dbReference type="EMBL" id="JAD49222.1"/>
    </source>
</evidence>
<name>A0A0A9AQ72_ARUDO</name>
<sequence length="44" mass="5325">MVAPPRNCFGFVYFKFINSDKNIQVCRYPYHRMYYLDIISSILT</sequence>
<organism evidence="1">
    <name type="scientific">Arundo donax</name>
    <name type="common">Giant reed</name>
    <name type="synonym">Donax arundinaceus</name>
    <dbReference type="NCBI Taxonomy" id="35708"/>
    <lineage>
        <taxon>Eukaryota</taxon>
        <taxon>Viridiplantae</taxon>
        <taxon>Streptophyta</taxon>
        <taxon>Embryophyta</taxon>
        <taxon>Tracheophyta</taxon>
        <taxon>Spermatophyta</taxon>
        <taxon>Magnoliopsida</taxon>
        <taxon>Liliopsida</taxon>
        <taxon>Poales</taxon>
        <taxon>Poaceae</taxon>
        <taxon>PACMAD clade</taxon>
        <taxon>Arundinoideae</taxon>
        <taxon>Arundineae</taxon>
        <taxon>Arundo</taxon>
    </lineage>
</organism>
<reference evidence="1" key="1">
    <citation type="submission" date="2014-09" db="EMBL/GenBank/DDBJ databases">
        <authorList>
            <person name="Magalhaes I.L.F."/>
            <person name="Oliveira U."/>
            <person name="Santos F.R."/>
            <person name="Vidigal T.H.D.A."/>
            <person name="Brescovit A.D."/>
            <person name="Santos A.J."/>
        </authorList>
    </citation>
    <scope>NUCLEOTIDE SEQUENCE</scope>
    <source>
        <tissue evidence="1">Shoot tissue taken approximately 20 cm above the soil surface</tissue>
    </source>
</reference>
<dbReference type="EMBL" id="GBRH01248673">
    <property type="protein sequence ID" value="JAD49222.1"/>
    <property type="molecule type" value="Transcribed_RNA"/>
</dbReference>
<proteinExistence type="predicted"/>
<dbReference type="AlphaFoldDB" id="A0A0A9AQ72"/>
<accession>A0A0A9AQ72</accession>